<evidence type="ECO:0000313" key="2">
    <source>
        <dbReference type="Proteomes" id="UP001148662"/>
    </source>
</evidence>
<comment type="caution">
    <text evidence="1">The sequence shown here is derived from an EMBL/GenBank/DDBJ whole genome shotgun (WGS) entry which is preliminary data.</text>
</comment>
<keyword evidence="2" id="KW-1185">Reference proteome</keyword>
<reference evidence="1" key="1">
    <citation type="submission" date="2022-07" db="EMBL/GenBank/DDBJ databases">
        <title>Genome Sequence of Phlebia brevispora.</title>
        <authorList>
            <person name="Buettner E."/>
        </authorList>
    </citation>
    <scope>NUCLEOTIDE SEQUENCE</scope>
    <source>
        <strain evidence="1">MPL23</strain>
    </source>
</reference>
<dbReference type="EMBL" id="JANHOG010002981">
    <property type="protein sequence ID" value="KAJ3518318.1"/>
    <property type="molecule type" value="Genomic_DNA"/>
</dbReference>
<organism evidence="1 2">
    <name type="scientific">Phlebia brevispora</name>
    <dbReference type="NCBI Taxonomy" id="194682"/>
    <lineage>
        <taxon>Eukaryota</taxon>
        <taxon>Fungi</taxon>
        <taxon>Dikarya</taxon>
        <taxon>Basidiomycota</taxon>
        <taxon>Agaricomycotina</taxon>
        <taxon>Agaricomycetes</taxon>
        <taxon>Polyporales</taxon>
        <taxon>Meruliaceae</taxon>
        <taxon>Phlebia</taxon>
    </lineage>
</organism>
<evidence type="ECO:0000313" key="1">
    <source>
        <dbReference type="EMBL" id="KAJ3518318.1"/>
    </source>
</evidence>
<proteinExistence type="predicted"/>
<name>A0ACC1RJS0_9APHY</name>
<protein>
    <submittedName>
        <fullName evidence="1">Uncharacterized protein</fullName>
    </submittedName>
</protein>
<sequence>MGRKDTPKRLTPFNDVDEFPDIFKGETCRFKEVRRLAPNDDARLFAYTEVQQSMCPPYPRTFSQACTYQDVKDFRRALALEFYPIVQNALEHSQQSNVLLKNGERKYRLLCDLCHASIFISSYICTRCHYEICVFCMEKPSPHLEMMSWLQQKIMFYGHPVERLCAYQYSLIALIPGLLQNLDDCGSLPLEKRAATLSKPTELRTSDPKSMMAYAGPPLDLFGKGTLFQPYLPLQQFDMLKDSQSWLCGSTNSTVVQQREVDLLVNVCPLPITYQAETAVY</sequence>
<dbReference type="Proteomes" id="UP001148662">
    <property type="component" value="Unassembled WGS sequence"/>
</dbReference>
<accession>A0ACC1RJS0</accession>
<gene>
    <name evidence="1" type="ORF">NM688_g9454</name>
</gene>